<accession>A0AAV4R700</accession>
<keyword evidence="2" id="KW-1185">Reference proteome</keyword>
<proteinExistence type="predicted"/>
<evidence type="ECO:0000313" key="1">
    <source>
        <dbReference type="EMBL" id="GIY15858.1"/>
    </source>
</evidence>
<dbReference type="Proteomes" id="UP001054945">
    <property type="component" value="Unassembled WGS sequence"/>
</dbReference>
<reference evidence="1 2" key="1">
    <citation type="submission" date="2021-06" db="EMBL/GenBank/DDBJ databases">
        <title>Caerostris extrusa draft genome.</title>
        <authorList>
            <person name="Kono N."/>
            <person name="Arakawa K."/>
        </authorList>
    </citation>
    <scope>NUCLEOTIDE SEQUENCE [LARGE SCALE GENOMIC DNA]</scope>
</reference>
<dbReference type="AlphaFoldDB" id="A0AAV4R700"/>
<comment type="caution">
    <text evidence="1">The sequence shown here is derived from an EMBL/GenBank/DDBJ whole genome shotgun (WGS) entry which is preliminary data.</text>
</comment>
<protein>
    <submittedName>
        <fullName evidence="1">Uncharacterized protein</fullName>
    </submittedName>
</protein>
<gene>
    <name evidence="1" type="ORF">CEXT_458421</name>
</gene>
<organism evidence="1 2">
    <name type="scientific">Caerostris extrusa</name>
    <name type="common">Bark spider</name>
    <name type="synonym">Caerostris bankana</name>
    <dbReference type="NCBI Taxonomy" id="172846"/>
    <lineage>
        <taxon>Eukaryota</taxon>
        <taxon>Metazoa</taxon>
        <taxon>Ecdysozoa</taxon>
        <taxon>Arthropoda</taxon>
        <taxon>Chelicerata</taxon>
        <taxon>Arachnida</taxon>
        <taxon>Araneae</taxon>
        <taxon>Araneomorphae</taxon>
        <taxon>Entelegynae</taxon>
        <taxon>Araneoidea</taxon>
        <taxon>Araneidae</taxon>
        <taxon>Caerostris</taxon>
    </lineage>
</organism>
<dbReference type="EMBL" id="BPLR01007293">
    <property type="protein sequence ID" value="GIY15858.1"/>
    <property type="molecule type" value="Genomic_DNA"/>
</dbReference>
<name>A0AAV4R700_CAEEX</name>
<evidence type="ECO:0000313" key="2">
    <source>
        <dbReference type="Proteomes" id="UP001054945"/>
    </source>
</evidence>
<sequence length="92" mass="10162">MCDELTQHSFAYLMLKTASELLIAALVSKPSGIPGSRSQFAAPISMEPVRRDYALCTRNESRFIFHEASFGSTFIGQLEIKGFPSRANYGVV</sequence>